<dbReference type="InterPro" id="IPR017972">
    <property type="entry name" value="Cyt_P450_CS"/>
</dbReference>
<dbReference type="Gene3D" id="1.10.630.10">
    <property type="entry name" value="Cytochrome P450"/>
    <property type="match status" value="1"/>
</dbReference>
<comment type="cofactor">
    <cofactor evidence="1 5">
        <name>heme</name>
        <dbReference type="ChEBI" id="CHEBI:30413"/>
    </cofactor>
</comment>
<dbReference type="GO" id="GO:0016705">
    <property type="term" value="F:oxidoreductase activity, acting on paired donors, with incorporation or reduction of molecular oxygen"/>
    <property type="evidence" value="ECO:0007669"/>
    <property type="project" value="InterPro"/>
</dbReference>
<dbReference type="InterPro" id="IPR002403">
    <property type="entry name" value="Cyt_P450_E_grp-IV"/>
</dbReference>
<protein>
    <submittedName>
        <fullName evidence="7">Cytochrome P450 monooxygenase-like protein 49</fullName>
    </submittedName>
</protein>
<dbReference type="Pfam" id="PF00067">
    <property type="entry name" value="p450"/>
    <property type="match status" value="1"/>
</dbReference>
<dbReference type="PANTHER" id="PTHR24305:SF168">
    <property type="entry name" value="P450, PUTATIVE (EUROFUNG)-RELATED"/>
    <property type="match status" value="1"/>
</dbReference>
<feature type="binding site" description="axial binding residue" evidence="5">
    <location>
        <position position="274"/>
    </location>
    <ligand>
        <name>heme</name>
        <dbReference type="ChEBI" id="CHEBI:30413"/>
    </ligand>
    <ligandPart>
        <name>Fe</name>
        <dbReference type="ChEBI" id="CHEBI:18248"/>
    </ligandPart>
</feature>
<dbReference type="AlphaFoldDB" id="A0A4U7AL54"/>
<evidence type="ECO:0000256" key="2">
    <source>
        <dbReference type="ARBA" id="ARBA00010617"/>
    </source>
</evidence>
<dbReference type="PANTHER" id="PTHR24305">
    <property type="entry name" value="CYTOCHROME P450"/>
    <property type="match status" value="1"/>
</dbReference>
<keyword evidence="5 6" id="KW-0349">Heme</keyword>
<sequence>MGRLCQYYALDVITDIGFGSSFEDLKVGSDNFGYLHTLETTLAQVALSSATGLSRLLQYNWFASRILPTGNESEGMGKIVQIARKTIRDRFAIAKGEPQDMVSSFRKRGLSEEEIVTESLLTFVAGSDTVSSSLRAIMLCLAQHDKVAEMLRAEIARVVSGDEVISDTDAQQLPWLEAVIKESLRLYPPITDVIPKTAPAHGHTVEVEGTAYYIPGGTNIGYSAWSLHRRKDIFGIDSESFKPERWLLQGNDEAQLRRRNKVFDLMFGSGRHQCLGKQIAMMELRKAVVEVRSIAIR</sequence>
<name>A0A4U7AL54_9PEZI</name>
<dbReference type="Proteomes" id="UP000308133">
    <property type="component" value="Unassembled WGS sequence"/>
</dbReference>
<keyword evidence="4 5" id="KW-0408">Iron</keyword>
<gene>
    <name evidence="7" type="ORF">C1H76_8994</name>
</gene>
<dbReference type="InterPro" id="IPR050121">
    <property type="entry name" value="Cytochrome_P450_monoxygenase"/>
</dbReference>
<dbReference type="PRINTS" id="PR00385">
    <property type="entry name" value="P450"/>
</dbReference>
<comment type="caution">
    <text evidence="7">The sequence shown here is derived from an EMBL/GenBank/DDBJ whole genome shotgun (WGS) entry which is preliminary data.</text>
</comment>
<dbReference type="EMBL" id="PTQR01000126">
    <property type="protein sequence ID" value="TKX18733.1"/>
    <property type="molecule type" value="Genomic_DNA"/>
</dbReference>
<comment type="similarity">
    <text evidence="2 6">Belongs to the cytochrome P450 family.</text>
</comment>
<evidence type="ECO:0000256" key="5">
    <source>
        <dbReference type="PIRSR" id="PIRSR602403-1"/>
    </source>
</evidence>
<dbReference type="GO" id="GO:0004497">
    <property type="term" value="F:monooxygenase activity"/>
    <property type="evidence" value="ECO:0007669"/>
    <property type="project" value="UniProtKB-KW"/>
</dbReference>
<keyword evidence="3 5" id="KW-0479">Metal-binding</keyword>
<evidence type="ECO:0000256" key="6">
    <source>
        <dbReference type="RuleBase" id="RU000461"/>
    </source>
</evidence>
<dbReference type="InterPro" id="IPR001128">
    <property type="entry name" value="Cyt_P450"/>
</dbReference>
<organism evidence="7 8">
    <name type="scientific">Elsinoe australis</name>
    <dbReference type="NCBI Taxonomy" id="40998"/>
    <lineage>
        <taxon>Eukaryota</taxon>
        <taxon>Fungi</taxon>
        <taxon>Dikarya</taxon>
        <taxon>Ascomycota</taxon>
        <taxon>Pezizomycotina</taxon>
        <taxon>Dothideomycetes</taxon>
        <taxon>Dothideomycetidae</taxon>
        <taxon>Myriangiales</taxon>
        <taxon>Elsinoaceae</taxon>
        <taxon>Elsinoe</taxon>
    </lineage>
</organism>
<evidence type="ECO:0000256" key="4">
    <source>
        <dbReference type="ARBA" id="ARBA00023004"/>
    </source>
</evidence>
<keyword evidence="6" id="KW-0560">Oxidoreductase</keyword>
<dbReference type="PROSITE" id="PS00086">
    <property type="entry name" value="CYTOCHROME_P450"/>
    <property type="match status" value="1"/>
</dbReference>
<dbReference type="InterPro" id="IPR036396">
    <property type="entry name" value="Cyt_P450_sf"/>
</dbReference>
<proteinExistence type="inferred from homology"/>
<evidence type="ECO:0000313" key="8">
    <source>
        <dbReference type="Proteomes" id="UP000308133"/>
    </source>
</evidence>
<evidence type="ECO:0000256" key="3">
    <source>
        <dbReference type="ARBA" id="ARBA00022723"/>
    </source>
</evidence>
<reference evidence="7 8" key="1">
    <citation type="submission" date="2018-02" db="EMBL/GenBank/DDBJ databases">
        <title>Draft genome sequences of Elsinoe sp., causing black scab on jojoba.</title>
        <authorList>
            <person name="Stodart B."/>
            <person name="Jeffress S."/>
            <person name="Ash G."/>
            <person name="Arun Chinnappa K."/>
        </authorList>
    </citation>
    <scope>NUCLEOTIDE SEQUENCE [LARGE SCALE GENOMIC DNA]</scope>
    <source>
        <strain evidence="7 8">Hillstone_2</strain>
    </source>
</reference>
<dbReference type="GO" id="GO:0005506">
    <property type="term" value="F:iron ion binding"/>
    <property type="evidence" value="ECO:0007669"/>
    <property type="project" value="InterPro"/>
</dbReference>
<keyword evidence="6 7" id="KW-0503">Monooxygenase</keyword>
<evidence type="ECO:0000313" key="7">
    <source>
        <dbReference type="EMBL" id="TKX18733.1"/>
    </source>
</evidence>
<evidence type="ECO:0000256" key="1">
    <source>
        <dbReference type="ARBA" id="ARBA00001971"/>
    </source>
</evidence>
<dbReference type="PRINTS" id="PR00465">
    <property type="entry name" value="EP450IV"/>
</dbReference>
<accession>A0A4U7AL54</accession>
<dbReference type="SUPFAM" id="SSF48264">
    <property type="entry name" value="Cytochrome P450"/>
    <property type="match status" value="1"/>
</dbReference>
<dbReference type="GO" id="GO:0020037">
    <property type="term" value="F:heme binding"/>
    <property type="evidence" value="ECO:0007669"/>
    <property type="project" value="InterPro"/>
</dbReference>